<proteinExistence type="predicted"/>
<dbReference type="EMBL" id="CAADHO010000016">
    <property type="protein sequence ID" value="VFQ47397.1"/>
    <property type="molecule type" value="Genomic_DNA"/>
</dbReference>
<dbReference type="RefSeq" id="WP_152004155.1">
    <property type="nucleotide sequence ID" value="NZ_CAADHO010000016.1"/>
</dbReference>
<dbReference type="Proteomes" id="UP000507962">
    <property type="component" value="Unassembled WGS sequence"/>
</dbReference>
<sequence length="229" mass="25834">MNLAVKQDQRKTLRLLDQLDVLSMSTAQSRRLLADIGMQTRKKTRDNVRGQKTVSGARMDPRADGRTKRKMMRKMAKGMQTKVVSKSKATVGWKNVGQAKVADRHHRGVAESWTPRKMAKVHGVPDYKKPATAAQARALNREGFRRRVARKRGKGGAILKRVPAKWIMDNMTLGQAGLILRLMRYKTRIGKQAWDTKPAPRPILGATPEDADAFLTQMTEDALKRVRRA</sequence>
<protein>
    <submittedName>
        <fullName evidence="2">Uncharacterized protein</fullName>
    </submittedName>
</protein>
<name>A0A4U8YUY5_9BACT</name>
<dbReference type="AlphaFoldDB" id="A0A4U8YUY5"/>
<accession>A0A4U8YUY5</accession>
<organism evidence="2 3">
    <name type="scientific">Desulfoluna butyratoxydans</name>
    <dbReference type="NCBI Taxonomy" id="231438"/>
    <lineage>
        <taxon>Bacteria</taxon>
        <taxon>Pseudomonadati</taxon>
        <taxon>Thermodesulfobacteriota</taxon>
        <taxon>Desulfobacteria</taxon>
        <taxon>Desulfobacterales</taxon>
        <taxon>Desulfolunaceae</taxon>
        <taxon>Desulfoluna</taxon>
    </lineage>
</organism>
<keyword evidence="3" id="KW-1185">Reference proteome</keyword>
<reference evidence="2 3" key="1">
    <citation type="submission" date="2019-03" db="EMBL/GenBank/DDBJ databases">
        <authorList>
            <person name="Nijsse B."/>
        </authorList>
    </citation>
    <scope>NUCLEOTIDE SEQUENCE [LARGE SCALE GENOMIC DNA]</scope>
    <source>
        <strain evidence="2">Desulfoluna butyratoxydans MSL71</strain>
    </source>
</reference>
<evidence type="ECO:0000313" key="2">
    <source>
        <dbReference type="EMBL" id="VFQ47397.1"/>
    </source>
</evidence>
<evidence type="ECO:0000313" key="3">
    <source>
        <dbReference type="Proteomes" id="UP000507962"/>
    </source>
</evidence>
<evidence type="ECO:0000256" key="1">
    <source>
        <dbReference type="SAM" id="MobiDB-lite"/>
    </source>
</evidence>
<gene>
    <name evidence="2" type="ORF">MSL71_50970</name>
</gene>
<feature type="region of interest" description="Disordered" evidence="1">
    <location>
        <begin position="41"/>
        <end position="68"/>
    </location>
</feature>